<evidence type="ECO:0000313" key="1">
    <source>
        <dbReference type="EMBL" id="MFC6089083.1"/>
    </source>
</evidence>
<evidence type="ECO:0000313" key="2">
    <source>
        <dbReference type="Proteomes" id="UP001596220"/>
    </source>
</evidence>
<dbReference type="RefSeq" id="WP_380634031.1">
    <property type="nucleotide sequence ID" value="NZ_JBHSQO010000005.1"/>
</dbReference>
<comment type="caution">
    <text evidence="1">The sequence shown here is derived from an EMBL/GenBank/DDBJ whole genome shotgun (WGS) entry which is preliminary data.</text>
</comment>
<accession>A0ABW1P0L7</accession>
<organism evidence="1 2">
    <name type="scientific">Saccharothrix lopnurensis</name>
    <dbReference type="NCBI Taxonomy" id="1670621"/>
    <lineage>
        <taxon>Bacteria</taxon>
        <taxon>Bacillati</taxon>
        <taxon>Actinomycetota</taxon>
        <taxon>Actinomycetes</taxon>
        <taxon>Pseudonocardiales</taxon>
        <taxon>Pseudonocardiaceae</taxon>
        <taxon>Saccharothrix</taxon>
    </lineage>
</organism>
<dbReference type="EMBL" id="JBHSQO010000005">
    <property type="protein sequence ID" value="MFC6089083.1"/>
    <property type="molecule type" value="Genomic_DNA"/>
</dbReference>
<gene>
    <name evidence="1" type="ORF">ACFP3R_07355</name>
</gene>
<dbReference type="Proteomes" id="UP001596220">
    <property type="component" value="Unassembled WGS sequence"/>
</dbReference>
<protein>
    <submittedName>
        <fullName evidence="1">Uncharacterized protein</fullName>
    </submittedName>
</protein>
<proteinExistence type="predicted"/>
<name>A0ABW1P0L7_9PSEU</name>
<keyword evidence="2" id="KW-1185">Reference proteome</keyword>
<reference evidence="2" key="1">
    <citation type="journal article" date="2019" name="Int. J. Syst. Evol. Microbiol.">
        <title>The Global Catalogue of Microorganisms (GCM) 10K type strain sequencing project: providing services to taxonomists for standard genome sequencing and annotation.</title>
        <authorList>
            <consortium name="The Broad Institute Genomics Platform"/>
            <consortium name="The Broad Institute Genome Sequencing Center for Infectious Disease"/>
            <person name="Wu L."/>
            <person name="Ma J."/>
        </authorList>
    </citation>
    <scope>NUCLEOTIDE SEQUENCE [LARGE SCALE GENOMIC DNA]</scope>
    <source>
        <strain evidence="2">CGMCC 4.7246</strain>
    </source>
</reference>
<sequence length="90" mass="9383">MGAGVDVEWPRVGPGEHEPLALRDLPLDGVTGAPCARCGRALPADLPASHLPFVEGRVTGAGREGTAGCFARHREHVFRGRRHSPVGGPG</sequence>